<dbReference type="InterPro" id="IPR005467">
    <property type="entry name" value="His_kinase_dom"/>
</dbReference>
<evidence type="ECO:0000256" key="10">
    <source>
        <dbReference type="SAM" id="Phobius"/>
    </source>
</evidence>
<dbReference type="SMART" id="SM00388">
    <property type="entry name" value="HisKA"/>
    <property type="match status" value="1"/>
</dbReference>
<dbReference type="Proteomes" id="UP000824062">
    <property type="component" value="Unassembled WGS sequence"/>
</dbReference>
<keyword evidence="10" id="KW-0472">Membrane</keyword>
<dbReference type="Pfam" id="PF00512">
    <property type="entry name" value="HisKA"/>
    <property type="match status" value="1"/>
</dbReference>
<dbReference type="GO" id="GO:0030295">
    <property type="term" value="F:protein kinase activator activity"/>
    <property type="evidence" value="ECO:0007669"/>
    <property type="project" value="TreeGrafter"/>
</dbReference>
<evidence type="ECO:0000259" key="11">
    <source>
        <dbReference type="PROSITE" id="PS50109"/>
    </source>
</evidence>
<keyword evidence="7" id="KW-0067">ATP-binding</keyword>
<dbReference type="CDD" id="cd00082">
    <property type="entry name" value="HisKA"/>
    <property type="match status" value="1"/>
</dbReference>
<name>A0A9D2EZW3_9ACTN</name>
<evidence type="ECO:0000313" key="12">
    <source>
        <dbReference type="EMBL" id="HIZ46590.1"/>
    </source>
</evidence>
<dbReference type="Gene3D" id="1.10.287.130">
    <property type="match status" value="1"/>
</dbReference>
<proteinExistence type="predicted"/>
<dbReference type="GO" id="GO:0005886">
    <property type="term" value="C:plasma membrane"/>
    <property type="evidence" value="ECO:0007669"/>
    <property type="project" value="UniProtKB-SubCell"/>
</dbReference>
<comment type="subcellular location">
    <subcellularLocation>
        <location evidence="2">Cell membrane</location>
    </subcellularLocation>
</comment>
<dbReference type="AlphaFoldDB" id="A0A9D2EZW3"/>
<dbReference type="EC" id="2.7.13.3" evidence="3"/>
<dbReference type="PRINTS" id="PR01780">
    <property type="entry name" value="LANTIREGPROT"/>
</dbReference>
<dbReference type="GO" id="GO:0007234">
    <property type="term" value="P:osmosensory signaling via phosphorelay pathway"/>
    <property type="evidence" value="ECO:0007669"/>
    <property type="project" value="TreeGrafter"/>
</dbReference>
<feature type="transmembrane region" description="Helical" evidence="10">
    <location>
        <begin position="6"/>
        <end position="26"/>
    </location>
</feature>
<dbReference type="Pfam" id="PF02518">
    <property type="entry name" value="HATPase_c"/>
    <property type="match status" value="1"/>
</dbReference>
<dbReference type="SUPFAM" id="SSF55874">
    <property type="entry name" value="ATPase domain of HSP90 chaperone/DNA topoisomerase II/histidine kinase"/>
    <property type="match status" value="1"/>
</dbReference>
<evidence type="ECO:0000256" key="5">
    <source>
        <dbReference type="ARBA" id="ARBA00022741"/>
    </source>
</evidence>
<keyword evidence="4" id="KW-0808">Transferase</keyword>
<organism evidence="12 13">
    <name type="scientific">Candidatus Olsenella pullistercoris</name>
    <dbReference type="NCBI Taxonomy" id="2838712"/>
    <lineage>
        <taxon>Bacteria</taxon>
        <taxon>Bacillati</taxon>
        <taxon>Actinomycetota</taxon>
        <taxon>Coriobacteriia</taxon>
        <taxon>Coriobacteriales</taxon>
        <taxon>Atopobiaceae</taxon>
        <taxon>Olsenella</taxon>
    </lineage>
</organism>
<protein>
    <recommendedName>
        <fullName evidence="9">Sensor-like histidine kinase SenX3</fullName>
        <ecNumber evidence="3">2.7.13.3</ecNumber>
    </recommendedName>
</protein>
<dbReference type="SUPFAM" id="SSF47384">
    <property type="entry name" value="Homodimeric domain of signal transducing histidine kinase"/>
    <property type="match status" value="1"/>
</dbReference>
<evidence type="ECO:0000256" key="8">
    <source>
        <dbReference type="ARBA" id="ARBA00023012"/>
    </source>
</evidence>
<evidence type="ECO:0000313" key="13">
    <source>
        <dbReference type="Proteomes" id="UP000824062"/>
    </source>
</evidence>
<evidence type="ECO:0000256" key="9">
    <source>
        <dbReference type="ARBA" id="ARBA00039401"/>
    </source>
</evidence>
<evidence type="ECO:0000256" key="3">
    <source>
        <dbReference type="ARBA" id="ARBA00012438"/>
    </source>
</evidence>
<dbReference type="InterPro" id="IPR003594">
    <property type="entry name" value="HATPase_dom"/>
</dbReference>
<evidence type="ECO:0000256" key="7">
    <source>
        <dbReference type="ARBA" id="ARBA00022840"/>
    </source>
</evidence>
<dbReference type="EMBL" id="DXBM01000050">
    <property type="protein sequence ID" value="HIZ46590.1"/>
    <property type="molecule type" value="Genomic_DNA"/>
</dbReference>
<reference evidence="12" key="2">
    <citation type="submission" date="2021-04" db="EMBL/GenBank/DDBJ databases">
        <authorList>
            <person name="Gilroy R."/>
        </authorList>
    </citation>
    <scope>NUCLEOTIDE SEQUENCE</scope>
    <source>
        <strain evidence="12">ChiHjej12B11-14209</strain>
    </source>
</reference>
<dbReference type="GO" id="GO:0000155">
    <property type="term" value="F:phosphorelay sensor kinase activity"/>
    <property type="evidence" value="ECO:0007669"/>
    <property type="project" value="InterPro"/>
</dbReference>
<comment type="catalytic activity">
    <reaction evidence="1">
        <text>ATP + protein L-histidine = ADP + protein N-phospho-L-histidine.</text>
        <dbReference type="EC" id="2.7.13.3"/>
    </reaction>
</comment>
<dbReference type="PANTHER" id="PTHR42878">
    <property type="entry name" value="TWO-COMPONENT HISTIDINE KINASE"/>
    <property type="match status" value="1"/>
</dbReference>
<evidence type="ECO:0000256" key="6">
    <source>
        <dbReference type="ARBA" id="ARBA00022777"/>
    </source>
</evidence>
<gene>
    <name evidence="12" type="ORF">IAA19_06175</name>
</gene>
<dbReference type="GO" id="GO:0000156">
    <property type="term" value="F:phosphorelay response regulator activity"/>
    <property type="evidence" value="ECO:0007669"/>
    <property type="project" value="TreeGrafter"/>
</dbReference>
<dbReference type="PANTHER" id="PTHR42878:SF7">
    <property type="entry name" value="SENSOR HISTIDINE KINASE GLRK"/>
    <property type="match status" value="1"/>
</dbReference>
<comment type="caution">
    <text evidence="12">The sequence shown here is derived from an EMBL/GenBank/DDBJ whole genome shotgun (WGS) entry which is preliminary data.</text>
</comment>
<keyword evidence="5" id="KW-0547">Nucleotide-binding</keyword>
<dbReference type="InterPro" id="IPR050351">
    <property type="entry name" value="BphY/WalK/GraS-like"/>
</dbReference>
<keyword evidence="10" id="KW-0812">Transmembrane</keyword>
<keyword evidence="10" id="KW-1133">Transmembrane helix</keyword>
<dbReference type="InterPro" id="IPR003661">
    <property type="entry name" value="HisK_dim/P_dom"/>
</dbReference>
<accession>A0A9D2EZW3</accession>
<keyword evidence="6 12" id="KW-0418">Kinase</keyword>
<dbReference type="SMART" id="SM00387">
    <property type="entry name" value="HATPase_c"/>
    <property type="match status" value="1"/>
</dbReference>
<dbReference type="GO" id="GO:0005524">
    <property type="term" value="F:ATP binding"/>
    <property type="evidence" value="ECO:0007669"/>
    <property type="project" value="UniProtKB-KW"/>
</dbReference>
<dbReference type="InterPro" id="IPR036097">
    <property type="entry name" value="HisK_dim/P_sf"/>
</dbReference>
<evidence type="ECO:0000256" key="1">
    <source>
        <dbReference type="ARBA" id="ARBA00000085"/>
    </source>
</evidence>
<evidence type="ECO:0000256" key="2">
    <source>
        <dbReference type="ARBA" id="ARBA00004236"/>
    </source>
</evidence>
<dbReference type="Gene3D" id="3.30.565.10">
    <property type="entry name" value="Histidine kinase-like ATPase, C-terminal domain"/>
    <property type="match status" value="1"/>
</dbReference>
<reference evidence="12" key="1">
    <citation type="journal article" date="2021" name="PeerJ">
        <title>Extensive microbial diversity within the chicken gut microbiome revealed by metagenomics and culture.</title>
        <authorList>
            <person name="Gilroy R."/>
            <person name="Ravi A."/>
            <person name="Getino M."/>
            <person name="Pursley I."/>
            <person name="Horton D.L."/>
            <person name="Alikhan N.F."/>
            <person name="Baker D."/>
            <person name="Gharbi K."/>
            <person name="Hall N."/>
            <person name="Watson M."/>
            <person name="Adriaenssens E.M."/>
            <person name="Foster-Nyarko E."/>
            <person name="Jarju S."/>
            <person name="Secka A."/>
            <person name="Antonio M."/>
            <person name="Oren A."/>
            <person name="Chaudhuri R.R."/>
            <person name="La Ragione R."/>
            <person name="Hildebrand F."/>
            <person name="Pallen M.J."/>
        </authorList>
    </citation>
    <scope>NUCLEOTIDE SEQUENCE</scope>
    <source>
        <strain evidence="12">ChiHjej12B11-14209</strain>
    </source>
</reference>
<dbReference type="InterPro" id="IPR036890">
    <property type="entry name" value="HATPase_C_sf"/>
</dbReference>
<keyword evidence="8" id="KW-0902">Two-component regulatory system</keyword>
<dbReference type="PROSITE" id="PS50109">
    <property type="entry name" value="HIS_KIN"/>
    <property type="match status" value="1"/>
</dbReference>
<evidence type="ECO:0000256" key="4">
    <source>
        <dbReference type="ARBA" id="ARBA00022679"/>
    </source>
</evidence>
<feature type="domain" description="Histidine kinase" evidence="11">
    <location>
        <begin position="91"/>
        <end position="302"/>
    </location>
</feature>
<dbReference type="InterPro" id="IPR008358">
    <property type="entry name" value="Sig_transdc_His_kin/Pase_MprB"/>
</dbReference>
<sequence length="302" mass="31864">MAEGLLLVAMLAIGAGLGGVFVVACYQSELGRQARFLARRERASNARLTCGSRLPGMVGLVDAVNAEIDAADAERVRALRASDEFSRGLSALSHDVRTPLTGARGYLQLAREETDPGTKDAQLAAADARLAAMSSLLDELFSYARAADPDAPLELGPVALRPLLERVLLGHYPEFEERGWEPSLDVEDPAPEVMANAEALARIAENLVVNALRHGSGALRVRVRGAGEKGRVTAEFSNPVADPGSLDADRLFERFYQADASRSTAGSGLGLSVAAKLATAQGMGLSARLEGSVLVVTLEMAQ</sequence>